<reference evidence="4 5" key="1">
    <citation type="submission" date="2017-02" db="EMBL/GenBank/DDBJ databases">
        <authorList>
            <person name="Peterson S.W."/>
        </authorList>
    </citation>
    <scope>NUCLEOTIDE SEQUENCE [LARGE SCALE GENOMIC DNA]</scope>
    <source>
        <strain evidence="4 5">VKM Ac-2059</strain>
    </source>
</reference>
<keyword evidence="2" id="KW-0547">Nucleotide-binding</keyword>
<dbReference type="GO" id="GO:0005524">
    <property type="term" value="F:ATP binding"/>
    <property type="evidence" value="ECO:0007669"/>
    <property type="project" value="UniProtKB-KW"/>
</dbReference>
<evidence type="ECO:0000313" key="4">
    <source>
        <dbReference type="EMBL" id="SKC37165.1"/>
    </source>
</evidence>
<evidence type="ECO:0000256" key="1">
    <source>
        <dbReference type="PIRSR" id="PIRSR640198-1"/>
    </source>
</evidence>
<dbReference type="Pfam" id="PF02661">
    <property type="entry name" value="Fic"/>
    <property type="match status" value="1"/>
</dbReference>
<evidence type="ECO:0000313" key="5">
    <source>
        <dbReference type="Proteomes" id="UP000190857"/>
    </source>
</evidence>
<feature type="active site" evidence="1">
    <location>
        <position position="228"/>
    </location>
</feature>
<dbReference type="PANTHER" id="PTHR13504">
    <property type="entry name" value="FIDO DOMAIN-CONTAINING PROTEIN DDB_G0283145"/>
    <property type="match status" value="1"/>
</dbReference>
<accession>A0A1T5IDI9</accession>
<feature type="binding site" evidence="2">
    <location>
        <begin position="232"/>
        <end position="239"/>
    </location>
    <ligand>
        <name>ATP</name>
        <dbReference type="ChEBI" id="CHEBI:30616"/>
    </ligand>
</feature>
<dbReference type="InterPro" id="IPR003812">
    <property type="entry name" value="Fido"/>
</dbReference>
<proteinExistence type="predicted"/>
<dbReference type="Proteomes" id="UP000190857">
    <property type="component" value="Unassembled WGS sequence"/>
</dbReference>
<dbReference type="SUPFAM" id="SSF140931">
    <property type="entry name" value="Fic-like"/>
    <property type="match status" value="1"/>
</dbReference>
<dbReference type="Gene3D" id="1.10.3290.10">
    <property type="entry name" value="Fido-like domain"/>
    <property type="match status" value="1"/>
</dbReference>
<dbReference type="EMBL" id="FUZP01000001">
    <property type="protein sequence ID" value="SKC37165.1"/>
    <property type="molecule type" value="Genomic_DNA"/>
</dbReference>
<dbReference type="InterPro" id="IPR036597">
    <property type="entry name" value="Fido-like_dom_sf"/>
</dbReference>
<keyword evidence="5" id="KW-1185">Reference proteome</keyword>
<dbReference type="PROSITE" id="PS51459">
    <property type="entry name" value="FIDO"/>
    <property type="match status" value="1"/>
</dbReference>
<dbReference type="InterPro" id="IPR040198">
    <property type="entry name" value="Fido_containing"/>
</dbReference>
<feature type="domain" description="Fido" evidence="3">
    <location>
        <begin position="142"/>
        <end position="291"/>
    </location>
</feature>
<dbReference type="OrthoDB" id="9813719at2"/>
<protein>
    <submittedName>
        <fullName evidence="4">Fic family protein</fullName>
    </submittedName>
</protein>
<name>A0A1T5IDI9_9MICO</name>
<dbReference type="Pfam" id="PF13784">
    <property type="entry name" value="Fic_N"/>
    <property type="match status" value="1"/>
</dbReference>
<organism evidence="4 5">
    <name type="scientific">Okibacterium fritillariae</name>
    <dbReference type="NCBI Taxonomy" id="123320"/>
    <lineage>
        <taxon>Bacteria</taxon>
        <taxon>Bacillati</taxon>
        <taxon>Actinomycetota</taxon>
        <taxon>Actinomycetes</taxon>
        <taxon>Micrococcales</taxon>
        <taxon>Microbacteriaceae</taxon>
        <taxon>Okibacterium</taxon>
    </lineage>
</organism>
<dbReference type="STRING" id="123320.SAMN06309945_0289"/>
<gene>
    <name evidence="4" type="ORF">SAMN06309945_0289</name>
</gene>
<dbReference type="InterPro" id="IPR025758">
    <property type="entry name" value="Fic/DOC_N"/>
</dbReference>
<keyword evidence="2" id="KW-0067">ATP-binding</keyword>
<evidence type="ECO:0000259" key="3">
    <source>
        <dbReference type="PROSITE" id="PS51459"/>
    </source>
</evidence>
<evidence type="ECO:0000256" key="2">
    <source>
        <dbReference type="PIRSR" id="PIRSR640198-2"/>
    </source>
</evidence>
<dbReference type="AlphaFoldDB" id="A0A1T5IDI9"/>
<dbReference type="PANTHER" id="PTHR13504:SF38">
    <property type="entry name" value="FIDO DOMAIN-CONTAINING PROTEIN"/>
    <property type="match status" value="1"/>
</dbReference>
<sequence length="401" mass="43747">MVVPPITFDDREWRPVDSGRYSRRELNRQTGPYKSAVPAVLADWQPDVEGGLGADVDEASRALADFDSFAARTLGSDNPAIAPMSAILLRTESASSSQIENLTTSAKQLALAEIDESEKANAMTVIGNVRAMEAAIRLSRTIDESTVLAMHRELLRHQLGFEEHAGVLRDELVWIGDGNAGPREAQFVAPHHERIEPALADLIRFIARDDVPALVQVAVAHAQFETIHPFVDGNGRTGRALAQAMLRNKGVVSHTTIPLSAGLLVDTQTYFDALTAYRAGDAAPIVSRFAEAALFAAASGRTLVERLAAQLDDSRERMSGVRAHAVAWKALPLLIGQPVVNAKYLKAQLGLNDVTVQRALELLTERCVLVERTGLRRNRVWQHPGILAVLDDFAADIRRAR</sequence>